<dbReference type="AlphaFoldDB" id="Q3ST49"/>
<gene>
    <name evidence="2" type="ordered locus">Nwi_1281</name>
</gene>
<feature type="region of interest" description="Disordered" evidence="1">
    <location>
        <begin position="15"/>
        <end position="117"/>
    </location>
</feature>
<feature type="compositionally biased region" description="Basic and acidic residues" evidence="1">
    <location>
        <begin position="38"/>
        <end position="49"/>
    </location>
</feature>
<accession>Q3ST49</accession>
<dbReference type="KEGG" id="nwi:Nwi_1281"/>
<protein>
    <submittedName>
        <fullName evidence="2">Uncharacterized protein</fullName>
    </submittedName>
</protein>
<dbReference type="HOGENOM" id="CLU_1833077_0_0_5"/>
<reference evidence="2 3" key="1">
    <citation type="journal article" date="2006" name="Appl. Environ. Microbiol.">
        <title>Genome sequence of the chemolithoautotrophic nitrite-oxidizing bacterium Nitrobacter winogradskyi Nb-255.</title>
        <authorList>
            <person name="Starkenburg S.R."/>
            <person name="Chain P.S."/>
            <person name="Sayavedra-Soto L.A."/>
            <person name="Hauser L."/>
            <person name="Land M.L."/>
            <person name="Larimer F.W."/>
            <person name="Malfatti S.A."/>
            <person name="Klotz M.G."/>
            <person name="Bottomley P.J."/>
            <person name="Arp D.J."/>
            <person name="Hickey W.J."/>
        </authorList>
    </citation>
    <scope>NUCLEOTIDE SEQUENCE [LARGE SCALE GENOMIC DNA]</scope>
    <source>
        <strain evidence="3">ATCC 25391 / DSM 10237 / CIP 104748 / NCIMB 11846 / Nb-255</strain>
    </source>
</reference>
<keyword evidence="3" id="KW-1185">Reference proteome</keyword>
<evidence type="ECO:0000313" key="2">
    <source>
        <dbReference type="EMBL" id="ABA04542.1"/>
    </source>
</evidence>
<sequence length="140" mass="15813">MRRFIRANRSSILGSSPRTCFARKRETPNSLPSLAMREGSEMNDRKPDAGDVGNSTSTAPVSSNRRDTDFHEGFPSSRIAPTGVARPGPENSPRQGVLDRRVFSGFPRTRRGSEENAATKIRERAPMLPWKLWKLEHFRF</sequence>
<proteinExistence type="predicted"/>
<dbReference type="Proteomes" id="UP000002531">
    <property type="component" value="Chromosome"/>
</dbReference>
<name>Q3ST49_NITWN</name>
<dbReference type="STRING" id="323098.Nwi_1281"/>
<feature type="compositionally biased region" description="Polar residues" evidence="1">
    <location>
        <begin position="53"/>
        <end position="63"/>
    </location>
</feature>
<dbReference type="EMBL" id="CP000115">
    <property type="protein sequence ID" value="ABA04542.1"/>
    <property type="molecule type" value="Genomic_DNA"/>
</dbReference>
<evidence type="ECO:0000313" key="3">
    <source>
        <dbReference type="Proteomes" id="UP000002531"/>
    </source>
</evidence>
<evidence type="ECO:0000256" key="1">
    <source>
        <dbReference type="SAM" id="MobiDB-lite"/>
    </source>
</evidence>
<organism evidence="2 3">
    <name type="scientific">Nitrobacter winogradskyi (strain ATCC 25391 / DSM 10237 / CIP 104748 / NCIMB 11846 / Nb-255)</name>
    <dbReference type="NCBI Taxonomy" id="323098"/>
    <lineage>
        <taxon>Bacteria</taxon>
        <taxon>Pseudomonadati</taxon>
        <taxon>Pseudomonadota</taxon>
        <taxon>Alphaproteobacteria</taxon>
        <taxon>Hyphomicrobiales</taxon>
        <taxon>Nitrobacteraceae</taxon>
        <taxon>Nitrobacter</taxon>
    </lineage>
</organism>